<accession>A0AA38RBI4</accession>
<evidence type="ECO:0000256" key="6">
    <source>
        <dbReference type="ARBA" id="ARBA00023163"/>
    </source>
</evidence>
<dbReference type="FunFam" id="2.30.30.490:FF:000015">
    <property type="entry name" value="Chromatin structure-remodeling complex subunit RSC1"/>
    <property type="match status" value="1"/>
</dbReference>
<feature type="compositionally biased region" description="Acidic residues" evidence="9">
    <location>
        <begin position="44"/>
        <end position="60"/>
    </location>
</feature>
<evidence type="ECO:0000313" key="12">
    <source>
        <dbReference type="EMBL" id="KAJ9134784.1"/>
    </source>
</evidence>
<dbReference type="CDD" id="cd04717">
    <property type="entry name" value="BAH_polybromo"/>
    <property type="match status" value="1"/>
</dbReference>
<dbReference type="CDD" id="cd04369">
    <property type="entry name" value="Bromodomain"/>
    <property type="match status" value="1"/>
</dbReference>
<evidence type="ECO:0000313" key="13">
    <source>
        <dbReference type="Proteomes" id="UP001174694"/>
    </source>
</evidence>
<dbReference type="InterPro" id="IPR018359">
    <property type="entry name" value="Bromodomain_CS"/>
</dbReference>
<evidence type="ECO:0000256" key="3">
    <source>
        <dbReference type="ARBA" id="ARBA00022853"/>
    </source>
</evidence>
<dbReference type="PROSITE" id="PS51038">
    <property type="entry name" value="BAH"/>
    <property type="match status" value="1"/>
</dbReference>
<dbReference type="AlphaFoldDB" id="A0AA38RBI4"/>
<feature type="compositionally biased region" description="Acidic residues" evidence="9">
    <location>
        <begin position="210"/>
        <end position="238"/>
    </location>
</feature>
<dbReference type="Pfam" id="PF01426">
    <property type="entry name" value="BAH"/>
    <property type="match status" value="1"/>
</dbReference>
<feature type="compositionally biased region" description="Basic and acidic residues" evidence="9">
    <location>
        <begin position="1"/>
        <end position="25"/>
    </location>
</feature>
<dbReference type="GO" id="GO:0006338">
    <property type="term" value="P:chromatin remodeling"/>
    <property type="evidence" value="ECO:0007669"/>
    <property type="project" value="InterPro"/>
</dbReference>
<dbReference type="GO" id="GO:0003682">
    <property type="term" value="F:chromatin binding"/>
    <property type="evidence" value="ECO:0007669"/>
    <property type="project" value="InterPro"/>
</dbReference>
<evidence type="ECO:0000259" key="11">
    <source>
        <dbReference type="PROSITE" id="PS51038"/>
    </source>
</evidence>
<comment type="subcellular location">
    <subcellularLocation>
        <location evidence="1">Nucleus</location>
    </subcellularLocation>
</comment>
<reference evidence="12" key="1">
    <citation type="submission" date="2022-07" db="EMBL/GenBank/DDBJ databases">
        <title>Fungi with potential for degradation of polypropylene.</title>
        <authorList>
            <person name="Gostincar C."/>
        </authorList>
    </citation>
    <scope>NUCLEOTIDE SEQUENCE</scope>
    <source>
        <strain evidence="12">EXF-13308</strain>
    </source>
</reference>
<dbReference type="Proteomes" id="UP001174694">
    <property type="component" value="Unassembled WGS sequence"/>
</dbReference>
<dbReference type="PROSITE" id="PS00633">
    <property type="entry name" value="BROMODOMAIN_1"/>
    <property type="match status" value="1"/>
</dbReference>
<sequence>MAPAKARDEDGATEVRDSIEAKGPDEDVEMEDAGNQAGNGDQTADPDADGEADAEGEVDDALPAVSSRPTDQKELLQLISETSDYLCKYEEDGHEVAEGFQRIPNKRVLPDYFEVIKEPVAFSTVRGKCTRKLYNTFSEFVRDVALICHNAQVYNRPSAPIFQDAVRLREIFKESLRDLVEKSIITAEEAELPDFGELPPVEDSPPPAPEGDDDEEAADDDDEEEDEDEEEEDSDDDEGPRRRRRRGRTSTGKKDADDKDDDSHKRRGRPPKVYTPMEARIHALLKGLRKFKKEDGTLRIVHFERLPDKGLHKEYYQVIKSPIALDYIKKKAKRKKYRNVDEVMEDLELMFKNAMEYNEEGSEVYQDAVELQKQALILAQQEKSKSDEAFRDEDGKLPLSEIQHNGEVWKVGDWVHIRNPNDLSKPIVAQIYRMWQDESGQKWINACWYYRPEQTVHRFEKHFYENEVVKTGQYRDHNIEEVVGRCFVMFITRYPKGRPRGFPADKEVYVCEARYNEEKFRFNKIKTWTSCLPDEVRDQDYEMDLYDVPRKLKKVPSPIKHLLQADAKETDPLPKPTWGNPNAPPIVGAVHRRPREANESPPPEPTPEPAVLPVPQVHAAPIRRPSMQDVNMAGSPAGFRPPPGVPVPSPSPAHYGQSHFAPPRPISGTPPTPVQIQPTPVHSMQSPVPMPPAPHYAMQGYQQPQYAPGPPPVGYLPQMPPAPAPAYDQHRMVPVPAAMTPQRMPIVPAANTAPMSHGNVYNPPRPVEVYTLPEAMNAAIPADVRDQFHHDEQGRVLFFTEPPRVGNDPPVAPEIAGLGHSVRYLADIQKDREEREKKRKALEEFRSEVARKKAVLHAQMQRKKQQESQLAATEAVAELFARIIQENGAIEGEVADWRAAKSAWEEEKKKHTAAEKAKKGEPAAMSVD</sequence>
<feature type="compositionally biased region" description="Basic and acidic residues" evidence="9">
    <location>
        <begin position="252"/>
        <end position="264"/>
    </location>
</feature>
<dbReference type="EMBL" id="JANBVO010000041">
    <property type="protein sequence ID" value="KAJ9134784.1"/>
    <property type="molecule type" value="Genomic_DNA"/>
</dbReference>
<keyword evidence="7" id="KW-0539">Nucleus</keyword>
<keyword evidence="13" id="KW-1185">Reference proteome</keyword>
<evidence type="ECO:0000256" key="2">
    <source>
        <dbReference type="ARBA" id="ARBA00022737"/>
    </source>
</evidence>
<dbReference type="GO" id="GO:0016586">
    <property type="term" value="C:RSC-type complex"/>
    <property type="evidence" value="ECO:0007669"/>
    <property type="project" value="InterPro"/>
</dbReference>
<keyword evidence="5 8" id="KW-0103">Bromodomain</keyword>
<feature type="compositionally biased region" description="Basic and acidic residues" evidence="9">
    <location>
        <begin position="904"/>
        <end position="921"/>
    </location>
</feature>
<dbReference type="PRINTS" id="PR00503">
    <property type="entry name" value="BROMODOMAIN"/>
</dbReference>
<dbReference type="InterPro" id="IPR001487">
    <property type="entry name" value="Bromodomain"/>
</dbReference>
<gene>
    <name evidence="12" type="ORF">NKR23_g9982</name>
</gene>
<dbReference type="FunFam" id="1.20.920.10:FF:000048">
    <property type="entry name" value="RSC complex subunit (RSC1), putative"/>
    <property type="match status" value="1"/>
</dbReference>
<protein>
    <submittedName>
        <fullName evidence="12">Chromatin structure-remodeling complex subunit RSC1</fullName>
    </submittedName>
</protein>
<evidence type="ECO:0000256" key="7">
    <source>
        <dbReference type="ARBA" id="ARBA00023242"/>
    </source>
</evidence>
<feature type="domain" description="BAH" evidence="11">
    <location>
        <begin position="407"/>
        <end position="526"/>
    </location>
</feature>
<name>A0AA38RBI4_9PEZI</name>
<evidence type="ECO:0000256" key="9">
    <source>
        <dbReference type="SAM" id="MobiDB-lite"/>
    </source>
</evidence>
<dbReference type="SMART" id="SM00297">
    <property type="entry name" value="BROMO"/>
    <property type="match status" value="2"/>
</dbReference>
<keyword evidence="6" id="KW-0804">Transcription</keyword>
<evidence type="ECO:0000256" key="4">
    <source>
        <dbReference type="ARBA" id="ARBA00023015"/>
    </source>
</evidence>
<dbReference type="SMART" id="SM00439">
    <property type="entry name" value="BAH"/>
    <property type="match status" value="1"/>
</dbReference>
<evidence type="ECO:0000256" key="1">
    <source>
        <dbReference type="ARBA" id="ARBA00004123"/>
    </source>
</evidence>
<dbReference type="InterPro" id="IPR001025">
    <property type="entry name" value="BAH_dom"/>
</dbReference>
<feature type="domain" description="Bromo" evidence="10">
    <location>
        <begin position="303"/>
        <end position="365"/>
    </location>
</feature>
<organism evidence="12 13">
    <name type="scientific">Pleurostoma richardsiae</name>
    <dbReference type="NCBI Taxonomy" id="41990"/>
    <lineage>
        <taxon>Eukaryota</taxon>
        <taxon>Fungi</taxon>
        <taxon>Dikarya</taxon>
        <taxon>Ascomycota</taxon>
        <taxon>Pezizomycotina</taxon>
        <taxon>Sordariomycetes</taxon>
        <taxon>Sordariomycetidae</taxon>
        <taxon>Calosphaeriales</taxon>
        <taxon>Pleurostomataceae</taxon>
        <taxon>Pleurostoma</taxon>
    </lineage>
</organism>
<dbReference type="SUPFAM" id="SSF47370">
    <property type="entry name" value="Bromodomain"/>
    <property type="match status" value="2"/>
</dbReference>
<dbReference type="PANTHER" id="PTHR16062">
    <property type="entry name" value="SWI/SNF-RELATED"/>
    <property type="match status" value="1"/>
</dbReference>
<keyword evidence="4" id="KW-0805">Transcription regulation</keyword>
<feature type="region of interest" description="Disordered" evidence="9">
    <location>
        <begin position="568"/>
        <end position="588"/>
    </location>
</feature>
<feature type="domain" description="Bromo" evidence="10">
    <location>
        <begin position="92"/>
        <end position="162"/>
    </location>
</feature>
<dbReference type="Pfam" id="PF00439">
    <property type="entry name" value="Bromodomain"/>
    <property type="match status" value="2"/>
</dbReference>
<dbReference type="PANTHER" id="PTHR16062:SF21">
    <property type="entry name" value="CHROMATIN STRUCTURE-REMODELING COMPLEX SUBUNIT RSC1-RELATED"/>
    <property type="match status" value="1"/>
</dbReference>
<evidence type="ECO:0000259" key="10">
    <source>
        <dbReference type="PROSITE" id="PS50014"/>
    </source>
</evidence>
<feature type="region of interest" description="Disordered" evidence="9">
    <location>
        <begin position="1"/>
        <end position="71"/>
    </location>
</feature>
<dbReference type="PROSITE" id="PS50014">
    <property type="entry name" value="BROMODOMAIN_2"/>
    <property type="match status" value="2"/>
</dbReference>
<evidence type="ECO:0000256" key="8">
    <source>
        <dbReference type="PROSITE-ProRule" id="PRU00035"/>
    </source>
</evidence>
<keyword evidence="2" id="KW-0677">Repeat</keyword>
<dbReference type="InterPro" id="IPR037382">
    <property type="entry name" value="Rsc/polybromo"/>
</dbReference>
<dbReference type="InterPro" id="IPR043151">
    <property type="entry name" value="BAH_sf"/>
</dbReference>
<comment type="caution">
    <text evidence="12">The sequence shown here is derived from an EMBL/GenBank/DDBJ whole genome shotgun (WGS) entry which is preliminary data.</text>
</comment>
<dbReference type="Gene3D" id="1.20.920.10">
    <property type="entry name" value="Bromodomain-like"/>
    <property type="match status" value="2"/>
</dbReference>
<feature type="region of interest" description="Disordered" evidence="9">
    <location>
        <begin position="190"/>
        <end position="275"/>
    </location>
</feature>
<evidence type="ECO:0000256" key="5">
    <source>
        <dbReference type="ARBA" id="ARBA00023117"/>
    </source>
</evidence>
<dbReference type="Gene3D" id="2.30.30.490">
    <property type="match status" value="1"/>
</dbReference>
<dbReference type="InterPro" id="IPR036427">
    <property type="entry name" value="Bromodomain-like_sf"/>
</dbReference>
<dbReference type="GO" id="GO:0006368">
    <property type="term" value="P:transcription elongation by RNA polymerase II"/>
    <property type="evidence" value="ECO:0007669"/>
    <property type="project" value="TreeGrafter"/>
</dbReference>
<feature type="region of interest" description="Disordered" evidence="9">
    <location>
        <begin position="904"/>
        <end position="928"/>
    </location>
</feature>
<keyword evidence="3" id="KW-0156">Chromatin regulator</keyword>
<proteinExistence type="predicted"/>